<protein>
    <submittedName>
        <fullName evidence="3">Penicillin-binding protein</fullName>
    </submittedName>
</protein>
<dbReference type="InterPro" id="IPR012338">
    <property type="entry name" value="Beta-lactam/transpept-like"/>
</dbReference>
<evidence type="ECO:0000313" key="4">
    <source>
        <dbReference type="Proteomes" id="UP001321748"/>
    </source>
</evidence>
<dbReference type="Gene3D" id="3.40.710.10">
    <property type="entry name" value="DD-peptidase/beta-lactamase superfamily"/>
    <property type="match status" value="1"/>
</dbReference>
<dbReference type="SUPFAM" id="SSF56601">
    <property type="entry name" value="beta-lactamase/transpeptidase-like"/>
    <property type="match status" value="1"/>
</dbReference>
<dbReference type="InterPro" id="IPR050515">
    <property type="entry name" value="Beta-lactam/transpept"/>
</dbReference>
<dbReference type="Pfam" id="PF00905">
    <property type="entry name" value="Transpeptidase"/>
    <property type="match status" value="1"/>
</dbReference>
<dbReference type="InterPro" id="IPR001460">
    <property type="entry name" value="PCN-bd_Tpept"/>
</dbReference>
<dbReference type="PANTHER" id="PTHR30627:SF24">
    <property type="entry name" value="PENICILLIN-BINDING PROTEIN 4B"/>
    <property type="match status" value="1"/>
</dbReference>
<dbReference type="RefSeq" id="WP_317642978.1">
    <property type="nucleotide sequence ID" value="NZ_AP026800.1"/>
</dbReference>
<dbReference type="EMBL" id="AP026800">
    <property type="protein sequence ID" value="BDR53943.1"/>
    <property type="molecule type" value="Genomic_DNA"/>
</dbReference>
<gene>
    <name evidence="3" type="primary">pbp</name>
    <name evidence="3" type="ORF">KIMH_00540</name>
</gene>
<dbReference type="Pfam" id="PF21922">
    <property type="entry name" value="PBP_dimer_2"/>
    <property type="match status" value="1"/>
</dbReference>
<name>A0ABN6SFC0_9BIFI</name>
<feature type="domain" description="Penicillin-binding protein transpeptidase" evidence="1">
    <location>
        <begin position="157"/>
        <end position="483"/>
    </location>
</feature>
<keyword evidence="4" id="KW-1185">Reference proteome</keyword>
<evidence type="ECO:0000259" key="2">
    <source>
        <dbReference type="Pfam" id="PF21922"/>
    </source>
</evidence>
<accession>A0ABN6SFC0</accession>
<reference evidence="3 4" key="1">
    <citation type="journal article" date="2023" name="Microbiol. Spectr.">
        <title>Symbiosis of Carpenter Bees with Uncharacterized Lactic Acid Bacteria Showing NAD Auxotrophy.</title>
        <authorList>
            <person name="Kawasaki S."/>
            <person name="Ozawa K."/>
            <person name="Mori T."/>
            <person name="Yamamoto A."/>
            <person name="Ito M."/>
            <person name="Ohkuma M."/>
            <person name="Sakamoto M."/>
            <person name="Matsutani M."/>
        </authorList>
    </citation>
    <scope>NUCLEOTIDE SEQUENCE [LARGE SCALE GENOMIC DNA]</scope>
    <source>
        <strain evidence="3 4">KimH</strain>
    </source>
</reference>
<dbReference type="Gene3D" id="3.90.1310.10">
    <property type="entry name" value="Penicillin-binding protein 2a (Domain 2)"/>
    <property type="match status" value="1"/>
</dbReference>
<evidence type="ECO:0000313" key="3">
    <source>
        <dbReference type="EMBL" id="BDR53943.1"/>
    </source>
</evidence>
<dbReference type="InterPro" id="IPR054120">
    <property type="entry name" value="PBPA_dimer"/>
</dbReference>
<dbReference type="Proteomes" id="UP001321748">
    <property type="component" value="Chromosome"/>
</dbReference>
<dbReference type="PANTHER" id="PTHR30627">
    <property type="entry name" value="PEPTIDOGLYCAN D,D-TRANSPEPTIDASE"/>
    <property type="match status" value="1"/>
</dbReference>
<feature type="domain" description="Penicillin binding protein A dimerisation" evidence="2">
    <location>
        <begin position="52"/>
        <end position="136"/>
    </location>
</feature>
<sequence>MNKALRQLFTAVIALFVVLGLSSTTIMGIRANALNNDPRNTRALYAEYGAPRGSILASDGTILAQSDPINDTFQYQRAYTSGPLYAPVTGYYSITNGSDRGIENSRNRLLSGQADSLWFDKIRALFTGAQNKGASIETSISPKLQEAAYQALGGQSGSVVAIEPSTGRILAMVSTPSYDPNTLATHDTNAAVQAYNDIAHQEDNPMLNRATSQLYPPGSTFKVIVAAAALESGKYHADSQIPAGAAYTLPGTSVNLTNATAAGNGYSGKIAMQDALAYSSNTAFAQLGVSLGGQSLADQAKKFGYGSTITIDGTDSTGQPMKATASKFPADATPDKLAQASIGQGDTLNTPLQNAMVAAAVANGGKLMQPTLVDRVRSSDLSVLSEASPSVYSEPFSEDTAKALTAMMEAVVTKDSPNLQIPGAQVAAKTGTAQIGVGNTANDGWTIGFAPAQQPKIAVAVVVHSTNTFGAASAGPIMKRVMQEALK</sequence>
<proteinExistence type="predicted"/>
<evidence type="ECO:0000259" key="1">
    <source>
        <dbReference type="Pfam" id="PF00905"/>
    </source>
</evidence>
<organism evidence="3 4">
    <name type="scientific">Bombiscardovia apis</name>
    <dbReference type="NCBI Taxonomy" id="2932182"/>
    <lineage>
        <taxon>Bacteria</taxon>
        <taxon>Bacillati</taxon>
        <taxon>Actinomycetota</taxon>
        <taxon>Actinomycetes</taxon>
        <taxon>Bifidobacteriales</taxon>
        <taxon>Bifidobacteriaceae</taxon>
        <taxon>Bombiscardovia</taxon>
    </lineage>
</organism>